<dbReference type="HOGENOM" id="CLU_1916723_0_0_1"/>
<reference evidence="2 3" key="1">
    <citation type="journal article" date="2013" name="PLoS Genet.">
        <title>Comparative genome structure, secondary metabolite, and effector coding capacity across Cochliobolus pathogens.</title>
        <authorList>
            <person name="Condon B.J."/>
            <person name="Leng Y."/>
            <person name="Wu D."/>
            <person name="Bushley K.E."/>
            <person name="Ohm R.A."/>
            <person name="Otillar R."/>
            <person name="Martin J."/>
            <person name="Schackwitz W."/>
            <person name="Grimwood J."/>
            <person name="MohdZainudin N."/>
            <person name="Xue C."/>
            <person name="Wang R."/>
            <person name="Manning V.A."/>
            <person name="Dhillon B."/>
            <person name="Tu Z.J."/>
            <person name="Steffenson B.J."/>
            <person name="Salamov A."/>
            <person name="Sun H."/>
            <person name="Lowry S."/>
            <person name="LaButti K."/>
            <person name="Han J."/>
            <person name="Copeland A."/>
            <person name="Lindquist E."/>
            <person name="Barry K."/>
            <person name="Schmutz J."/>
            <person name="Baker S.E."/>
            <person name="Ciuffetti L.M."/>
            <person name="Grigoriev I.V."/>
            <person name="Zhong S."/>
            <person name="Turgeon B.G."/>
        </authorList>
    </citation>
    <scope>NUCLEOTIDE SEQUENCE [LARGE SCALE GENOMIC DNA]</scope>
    <source>
        <strain evidence="2 3">26-R-13</strain>
    </source>
</reference>
<protein>
    <submittedName>
        <fullName evidence="2">Uncharacterized protein</fullName>
    </submittedName>
</protein>
<accession>W6YDA4</accession>
<dbReference type="GeneID" id="19151929"/>
<gene>
    <name evidence="2" type="ORF">COCCADRAFT_85308</name>
</gene>
<evidence type="ECO:0000256" key="1">
    <source>
        <dbReference type="SAM" id="MobiDB-lite"/>
    </source>
</evidence>
<dbReference type="KEGG" id="bze:COCCADRAFT_85308"/>
<evidence type="ECO:0000313" key="3">
    <source>
        <dbReference type="Proteomes" id="UP000053841"/>
    </source>
</evidence>
<dbReference type="EMBL" id="KI964550">
    <property type="protein sequence ID" value="EUC37497.1"/>
    <property type="molecule type" value="Genomic_DNA"/>
</dbReference>
<dbReference type="Proteomes" id="UP000053841">
    <property type="component" value="Unassembled WGS sequence"/>
</dbReference>
<feature type="compositionally biased region" description="Low complexity" evidence="1">
    <location>
        <begin position="25"/>
        <end position="51"/>
    </location>
</feature>
<evidence type="ECO:0000313" key="2">
    <source>
        <dbReference type="EMBL" id="EUC37497.1"/>
    </source>
</evidence>
<feature type="compositionally biased region" description="Polar residues" evidence="1">
    <location>
        <begin position="72"/>
        <end position="86"/>
    </location>
</feature>
<organism evidence="2 3">
    <name type="scientific">Cochliobolus carbonum (strain 26-R-13)</name>
    <name type="common">Maize leaf spot fungus</name>
    <name type="synonym">Bipolaris zeicola</name>
    <dbReference type="NCBI Taxonomy" id="930089"/>
    <lineage>
        <taxon>Eukaryota</taxon>
        <taxon>Fungi</taxon>
        <taxon>Dikarya</taxon>
        <taxon>Ascomycota</taxon>
        <taxon>Pezizomycotina</taxon>
        <taxon>Dothideomycetes</taxon>
        <taxon>Pleosporomycetidae</taxon>
        <taxon>Pleosporales</taxon>
        <taxon>Pleosporineae</taxon>
        <taxon>Pleosporaceae</taxon>
        <taxon>Bipolaris</taxon>
    </lineage>
</organism>
<sequence>MAGLLAKTTGLRSWWGEGAVIAASMRASRPAARQAGTAPTAGATQQPAQGGRSTGGAFHASYLAGKKKAISPQRSRQTAVSSGSQSLREDSGWRLGTSNPLEFCRNKMFQSNTKTAPPPPWAVSPIHYSNHI</sequence>
<name>W6YDA4_COCC2</name>
<dbReference type="AlphaFoldDB" id="W6YDA4"/>
<proteinExistence type="predicted"/>
<keyword evidence="3" id="KW-1185">Reference proteome</keyword>
<feature type="region of interest" description="Disordered" evidence="1">
    <location>
        <begin position="25"/>
        <end position="132"/>
    </location>
</feature>
<dbReference type="RefSeq" id="XP_007708181.1">
    <property type="nucleotide sequence ID" value="XM_007709991.1"/>
</dbReference>